<evidence type="ECO:0000256" key="5">
    <source>
        <dbReference type="ARBA" id="ARBA00010185"/>
    </source>
</evidence>
<dbReference type="Proteomes" id="UP001501195">
    <property type="component" value="Unassembled WGS sequence"/>
</dbReference>
<reference evidence="21" key="1">
    <citation type="journal article" date="2019" name="Int. J. Syst. Evol. Microbiol.">
        <title>The Global Catalogue of Microorganisms (GCM) 10K type strain sequencing project: providing services to taxonomists for standard genome sequencing and annotation.</title>
        <authorList>
            <consortium name="The Broad Institute Genomics Platform"/>
            <consortium name="The Broad Institute Genome Sequencing Center for Infectious Disease"/>
            <person name="Wu L."/>
            <person name="Ma J."/>
        </authorList>
    </citation>
    <scope>NUCLEOTIDE SEQUENCE [LARGE SCALE GENOMIC DNA]</scope>
    <source>
        <strain evidence="21">JCM 18126</strain>
    </source>
</reference>
<dbReference type="InterPro" id="IPR000374">
    <property type="entry name" value="PC_trans"/>
</dbReference>
<keyword evidence="11 18" id="KW-0812">Transmembrane</keyword>
<evidence type="ECO:0000256" key="11">
    <source>
        <dbReference type="ARBA" id="ARBA00022692"/>
    </source>
</evidence>
<evidence type="ECO:0000256" key="12">
    <source>
        <dbReference type="ARBA" id="ARBA00022695"/>
    </source>
</evidence>
<evidence type="ECO:0000256" key="9">
    <source>
        <dbReference type="ARBA" id="ARBA00022516"/>
    </source>
</evidence>
<feature type="transmembrane region" description="Helical" evidence="19">
    <location>
        <begin position="138"/>
        <end position="160"/>
    </location>
</feature>
<keyword evidence="17" id="KW-1208">Phospholipid metabolism</keyword>
<feature type="transmembrane region" description="Helical" evidence="19">
    <location>
        <begin position="100"/>
        <end position="117"/>
    </location>
</feature>
<keyword evidence="12 18" id="KW-0548">Nucleotidyltransferase</keyword>
<evidence type="ECO:0000256" key="8">
    <source>
        <dbReference type="ARBA" id="ARBA00022475"/>
    </source>
</evidence>
<keyword evidence="13 19" id="KW-1133">Transmembrane helix</keyword>
<dbReference type="EMBL" id="BAABIL010000012">
    <property type="protein sequence ID" value="GAA4961944.1"/>
    <property type="molecule type" value="Genomic_DNA"/>
</dbReference>
<gene>
    <name evidence="20" type="ORF">GCM10023225_01920</name>
</gene>
<evidence type="ECO:0000313" key="20">
    <source>
        <dbReference type="EMBL" id="GAA4961944.1"/>
    </source>
</evidence>
<comment type="subcellular location">
    <subcellularLocation>
        <location evidence="2">Cell membrane</location>
        <topology evidence="2">Multi-pass membrane protein</topology>
    </subcellularLocation>
</comment>
<dbReference type="PANTHER" id="PTHR46382:SF1">
    <property type="entry name" value="PHOSPHATIDATE CYTIDYLYLTRANSFERASE"/>
    <property type="match status" value="1"/>
</dbReference>
<comment type="caution">
    <text evidence="20">The sequence shown here is derived from an EMBL/GenBank/DDBJ whole genome shotgun (WGS) entry which is preliminary data.</text>
</comment>
<evidence type="ECO:0000256" key="4">
    <source>
        <dbReference type="ARBA" id="ARBA00005189"/>
    </source>
</evidence>
<evidence type="ECO:0000256" key="13">
    <source>
        <dbReference type="ARBA" id="ARBA00022989"/>
    </source>
</evidence>
<feature type="transmembrane region" description="Helical" evidence="19">
    <location>
        <begin position="51"/>
        <end position="69"/>
    </location>
</feature>
<proteinExistence type="inferred from homology"/>
<dbReference type="Pfam" id="PF01148">
    <property type="entry name" value="CTP_transf_1"/>
    <property type="match status" value="1"/>
</dbReference>
<organism evidence="20 21">
    <name type="scientific">Kineococcus glutinatus</name>
    <dbReference type="NCBI Taxonomy" id="1070872"/>
    <lineage>
        <taxon>Bacteria</taxon>
        <taxon>Bacillati</taxon>
        <taxon>Actinomycetota</taxon>
        <taxon>Actinomycetes</taxon>
        <taxon>Kineosporiales</taxon>
        <taxon>Kineosporiaceae</taxon>
        <taxon>Kineococcus</taxon>
    </lineage>
</organism>
<protein>
    <recommendedName>
        <fullName evidence="7 18">Phosphatidate cytidylyltransferase</fullName>
        <ecNumber evidence="6 18">2.7.7.41</ecNumber>
    </recommendedName>
</protein>
<accession>A0ABP9H4L7</accession>
<feature type="transmembrane region" description="Helical" evidence="19">
    <location>
        <begin position="203"/>
        <end position="224"/>
    </location>
</feature>
<evidence type="ECO:0000256" key="17">
    <source>
        <dbReference type="ARBA" id="ARBA00023264"/>
    </source>
</evidence>
<evidence type="ECO:0000256" key="10">
    <source>
        <dbReference type="ARBA" id="ARBA00022679"/>
    </source>
</evidence>
<feature type="transmembrane region" description="Helical" evidence="19">
    <location>
        <begin position="166"/>
        <end position="191"/>
    </location>
</feature>
<evidence type="ECO:0000256" key="7">
    <source>
        <dbReference type="ARBA" id="ARBA00019373"/>
    </source>
</evidence>
<comment type="pathway">
    <text evidence="4">Lipid metabolism.</text>
</comment>
<dbReference type="RefSeq" id="WP_345710424.1">
    <property type="nucleotide sequence ID" value="NZ_BAABIL010000012.1"/>
</dbReference>
<evidence type="ECO:0000256" key="2">
    <source>
        <dbReference type="ARBA" id="ARBA00004651"/>
    </source>
</evidence>
<keyword evidence="10 18" id="KW-0808">Transferase</keyword>
<keyword evidence="9" id="KW-0444">Lipid biosynthesis</keyword>
<keyword evidence="14" id="KW-0443">Lipid metabolism</keyword>
<evidence type="ECO:0000256" key="6">
    <source>
        <dbReference type="ARBA" id="ARBA00012487"/>
    </source>
</evidence>
<evidence type="ECO:0000313" key="21">
    <source>
        <dbReference type="Proteomes" id="UP001501195"/>
    </source>
</evidence>
<evidence type="ECO:0000256" key="16">
    <source>
        <dbReference type="ARBA" id="ARBA00023209"/>
    </source>
</evidence>
<keyword evidence="21" id="KW-1185">Reference proteome</keyword>
<keyword evidence="15 19" id="KW-0472">Membrane</keyword>
<dbReference type="PANTHER" id="PTHR46382">
    <property type="entry name" value="PHOSPHATIDATE CYTIDYLYLTRANSFERASE"/>
    <property type="match status" value="1"/>
</dbReference>
<sequence length="300" mass="30417">MNGAVPPAPAGPPGTARRPRAGRNLPVAIGVGVALGAVFVASLLIRREAFVVVATVACAVAVREMALAFRAHHLDVPVPPLVAGAVAMLPAAYVGGVESLFVAHALTVGALLLWRLGGHPAARGPETGLARVPAVRDVTAGVFIATYVPFLAGFAMLMLAAPDGPWRIFVFVLLVVASDIGGFVAGVLFGRHPMAPTVSPKKSWEGLAGSLALGAAAGAVSVPLALHGPWWAGALLGLAAVVSATVGDLSESLLKRDLGIKDMSDLLPEHGGIMDRLDSILPTAPVIHLVLLAAVSPPGP</sequence>
<comment type="catalytic activity">
    <reaction evidence="1 18">
        <text>a 1,2-diacyl-sn-glycero-3-phosphate + CTP + H(+) = a CDP-1,2-diacyl-sn-glycerol + diphosphate</text>
        <dbReference type="Rhea" id="RHEA:16229"/>
        <dbReference type="ChEBI" id="CHEBI:15378"/>
        <dbReference type="ChEBI" id="CHEBI:33019"/>
        <dbReference type="ChEBI" id="CHEBI:37563"/>
        <dbReference type="ChEBI" id="CHEBI:58332"/>
        <dbReference type="ChEBI" id="CHEBI:58608"/>
        <dbReference type="EC" id="2.7.7.41"/>
    </reaction>
</comment>
<evidence type="ECO:0000256" key="19">
    <source>
        <dbReference type="SAM" id="Phobius"/>
    </source>
</evidence>
<keyword evidence="16" id="KW-0594">Phospholipid biosynthesis</keyword>
<keyword evidence="8" id="KW-1003">Cell membrane</keyword>
<evidence type="ECO:0000256" key="18">
    <source>
        <dbReference type="RuleBase" id="RU003938"/>
    </source>
</evidence>
<comment type="pathway">
    <text evidence="3 18">Phospholipid metabolism; CDP-diacylglycerol biosynthesis; CDP-diacylglycerol from sn-glycerol 3-phosphate: step 3/3.</text>
</comment>
<comment type="similarity">
    <text evidence="5 18">Belongs to the CDS family.</text>
</comment>
<evidence type="ECO:0000256" key="3">
    <source>
        <dbReference type="ARBA" id="ARBA00005119"/>
    </source>
</evidence>
<dbReference type="EC" id="2.7.7.41" evidence="6 18"/>
<evidence type="ECO:0000256" key="15">
    <source>
        <dbReference type="ARBA" id="ARBA00023136"/>
    </source>
</evidence>
<dbReference type="PROSITE" id="PS01315">
    <property type="entry name" value="CDS"/>
    <property type="match status" value="1"/>
</dbReference>
<evidence type="ECO:0000256" key="14">
    <source>
        <dbReference type="ARBA" id="ARBA00023098"/>
    </source>
</evidence>
<feature type="transmembrane region" description="Helical" evidence="19">
    <location>
        <begin position="230"/>
        <end position="249"/>
    </location>
</feature>
<name>A0ABP9H4L7_9ACTN</name>
<evidence type="ECO:0000256" key="1">
    <source>
        <dbReference type="ARBA" id="ARBA00001698"/>
    </source>
</evidence>
<feature type="transmembrane region" description="Helical" evidence="19">
    <location>
        <begin position="25"/>
        <end position="45"/>
    </location>
</feature>